<protein>
    <recommendedName>
        <fullName evidence="2">Bacteriophage T5 Orf172 DNA-binding domain-containing protein</fullName>
    </recommendedName>
</protein>
<evidence type="ECO:0000313" key="3">
    <source>
        <dbReference type="EMBL" id="EXJ76689.1"/>
    </source>
</evidence>
<proteinExistence type="predicted"/>
<dbReference type="InterPro" id="IPR018306">
    <property type="entry name" value="Phage_T5_Orf172_DNA-bd"/>
</dbReference>
<comment type="caution">
    <text evidence="3">The sequence shown here is derived from an EMBL/GenBank/DDBJ whole genome shotgun (WGS) entry which is preliminary data.</text>
</comment>
<dbReference type="AlphaFoldDB" id="W9Y2I6"/>
<feature type="region of interest" description="Disordered" evidence="1">
    <location>
        <begin position="108"/>
        <end position="158"/>
    </location>
</feature>
<keyword evidence="4" id="KW-1185">Reference proteome</keyword>
<feature type="domain" description="Bacteriophage T5 Orf172 DNA-binding" evidence="2">
    <location>
        <begin position="197"/>
        <end position="286"/>
    </location>
</feature>
<dbReference type="RefSeq" id="XP_007740006.1">
    <property type="nucleotide sequence ID" value="XM_007741816.1"/>
</dbReference>
<dbReference type="GeneID" id="19185933"/>
<name>W9Y2I6_9EURO</name>
<reference evidence="3 4" key="1">
    <citation type="submission" date="2013-03" db="EMBL/GenBank/DDBJ databases">
        <title>The Genome Sequence of Cladophialophora psammophila CBS 110553.</title>
        <authorList>
            <consortium name="The Broad Institute Genomics Platform"/>
            <person name="Cuomo C."/>
            <person name="de Hoog S."/>
            <person name="Gorbushina A."/>
            <person name="Walker B."/>
            <person name="Young S.K."/>
            <person name="Zeng Q."/>
            <person name="Gargeya S."/>
            <person name="Fitzgerald M."/>
            <person name="Haas B."/>
            <person name="Abouelleil A."/>
            <person name="Allen A.W."/>
            <person name="Alvarado L."/>
            <person name="Arachchi H.M."/>
            <person name="Berlin A.M."/>
            <person name="Chapman S.B."/>
            <person name="Gainer-Dewar J."/>
            <person name="Goldberg J."/>
            <person name="Griggs A."/>
            <person name="Gujja S."/>
            <person name="Hansen M."/>
            <person name="Howarth C."/>
            <person name="Imamovic A."/>
            <person name="Ireland A."/>
            <person name="Larimer J."/>
            <person name="McCowan C."/>
            <person name="Murphy C."/>
            <person name="Pearson M."/>
            <person name="Poon T.W."/>
            <person name="Priest M."/>
            <person name="Roberts A."/>
            <person name="Saif S."/>
            <person name="Shea T."/>
            <person name="Sisk P."/>
            <person name="Sykes S."/>
            <person name="Wortman J."/>
            <person name="Nusbaum C."/>
            <person name="Birren B."/>
        </authorList>
    </citation>
    <scope>NUCLEOTIDE SEQUENCE [LARGE SCALE GENOMIC DNA]</scope>
    <source>
        <strain evidence="3 4">CBS 110553</strain>
    </source>
</reference>
<dbReference type="PANTHER" id="PTHR28094:SF1">
    <property type="entry name" value="MEIOTICALLY UP-REGULATED GENE 113 PROTEIN"/>
    <property type="match status" value="1"/>
</dbReference>
<dbReference type="EMBL" id="AMGX01000001">
    <property type="protein sequence ID" value="EXJ76689.1"/>
    <property type="molecule type" value="Genomic_DNA"/>
</dbReference>
<dbReference type="PANTHER" id="PTHR28094">
    <property type="entry name" value="MEIOTICALLY UP-REGULATED GENE 113 PROTEIN"/>
    <property type="match status" value="1"/>
</dbReference>
<feature type="compositionally biased region" description="Low complexity" evidence="1">
    <location>
        <begin position="109"/>
        <end position="128"/>
    </location>
</feature>
<organism evidence="3 4">
    <name type="scientific">Cladophialophora psammophila CBS 110553</name>
    <dbReference type="NCBI Taxonomy" id="1182543"/>
    <lineage>
        <taxon>Eukaryota</taxon>
        <taxon>Fungi</taxon>
        <taxon>Dikarya</taxon>
        <taxon>Ascomycota</taxon>
        <taxon>Pezizomycotina</taxon>
        <taxon>Eurotiomycetes</taxon>
        <taxon>Chaetothyriomycetidae</taxon>
        <taxon>Chaetothyriales</taxon>
        <taxon>Herpotrichiellaceae</taxon>
        <taxon>Cladophialophora</taxon>
    </lineage>
</organism>
<dbReference type="Proteomes" id="UP000019471">
    <property type="component" value="Unassembled WGS sequence"/>
</dbReference>
<dbReference type="OrthoDB" id="4146332at2759"/>
<evidence type="ECO:0000313" key="4">
    <source>
        <dbReference type="Proteomes" id="UP000019471"/>
    </source>
</evidence>
<evidence type="ECO:0000256" key="1">
    <source>
        <dbReference type="SAM" id="MobiDB-lite"/>
    </source>
</evidence>
<gene>
    <name evidence="3" type="ORF">A1O5_01197</name>
</gene>
<sequence length="488" mass="54542">MPSPRPEYPLTFSDLKDRRGKCCYQQGNDLLCTQWVNEDDGKESDRLIQDIECGRFKDGELDDALLRTFNLKCCRRWHRENKQDTALKEQICRQWKDQLFARDCGATNSVPESQVSSQTSSTVPVPTTGNSEGPVTRARASGKDSGRRTSPQIHTPEDVITREGSQFVRYKRELTMHTLLTSPLPKKFVESGILYCYTASGLSKIGATGRQVSDRMTEKERKCAKYTRPGYQTETVPHAFHLERLSHLELEIRGCRLREISCKCGVKHREWFDVTDREAERVICAWAEWALRARPYDAAGRLSWKWTEIVFQMERAGIPITGQALIDRISPVEGVRERRIKEAPETPEDSFGGDRTLLKSWAEVAAPKAAETSIADDSFTLVETEKAPEAERASSKAVESAIAAGPEPATTAQTAGVPMAVVLTEDRLDRVALDLQKHLALQQQTLNKLAELLQQLLAASRERILVDTASTTAPLTHVSVSDVGTIAA</sequence>
<evidence type="ECO:0000259" key="2">
    <source>
        <dbReference type="SMART" id="SM00974"/>
    </source>
</evidence>
<dbReference type="HOGENOM" id="CLU_558965_0_0_1"/>
<accession>W9Y2I6</accession>
<dbReference type="SMART" id="SM00974">
    <property type="entry name" value="T5orf172"/>
    <property type="match status" value="1"/>
</dbReference>
<dbReference type="Pfam" id="PF10544">
    <property type="entry name" value="T5orf172"/>
    <property type="match status" value="1"/>
</dbReference>
<dbReference type="InterPro" id="IPR053006">
    <property type="entry name" value="Meiosis_regulatory"/>
</dbReference>